<accession>A0A699Y9L2</accession>
<dbReference type="AlphaFoldDB" id="A0A699Y9L2"/>
<evidence type="ECO:0000313" key="2">
    <source>
        <dbReference type="Proteomes" id="UP000485058"/>
    </source>
</evidence>
<sequence length="53" mass="5804">MVRAGVRFGPQHEEAKQSKRLCEQAFTARYGPVSPALMDSLVAARLDADIDEA</sequence>
<reference evidence="1 2" key="1">
    <citation type="submission" date="2020-02" db="EMBL/GenBank/DDBJ databases">
        <title>Draft genome sequence of Haematococcus lacustris strain NIES-144.</title>
        <authorList>
            <person name="Morimoto D."/>
            <person name="Nakagawa S."/>
            <person name="Yoshida T."/>
            <person name="Sawayama S."/>
        </authorList>
    </citation>
    <scope>NUCLEOTIDE SEQUENCE [LARGE SCALE GENOMIC DNA]</scope>
    <source>
        <strain evidence="1 2">NIES-144</strain>
    </source>
</reference>
<comment type="caution">
    <text evidence="1">The sequence shown here is derived from an EMBL/GenBank/DDBJ whole genome shotgun (WGS) entry which is preliminary data.</text>
</comment>
<name>A0A699Y9L2_HAELA</name>
<organism evidence="1 2">
    <name type="scientific">Haematococcus lacustris</name>
    <name type="common">Green alga</name>
    <name type="synonym">Haematococcus pluvialis</name>
    <dbReference type="NCBI Taxonomy" id="44745"/>
    <lineage>
        <taxon>Eukaryota</taxon>
        <taxon>Viridiplantae</taxon>
        <taxon>Chlorophyta</taxon>
        <taxon>core chlorophytes</taxon>
        <taxon>Chlorophyceae</taxon>
        <taxon>CS clade</taxon>
        <taxon>Chlamydomonadales</taxon>
        <taxon>Haematococcaceae</taxon>
        <taxon>Haematococcus</taxon>
    </lineage>
</organism>
<dbReference type="Proteomes" id="UP000485058">
    <property type="component" value="Unassembled WGS sequence"/>
</dbReference>
<feature type="non-terminal residue" evidence="1">
    <location>
        <position position="1"/>
    </location>
</feature>
<keyword evidence="2" id="KW-1185">Reference proteome</keyword>
<protein>
    <submittedName>
        <fullName evidence="1">Uncharacterized protein</fullName>
    </submittedName>
</protein>
<gene>
    <name evidence="1" type="ORF">HaLaN_00585</name>
</gene>
<dbReference type="EMBL" id="BLLF01000019">
    <property type="protein sequence ID" value="GFH06025.1"/>
    <property type="molecule type" value="Genomic_DNA"/>
</dbReference>
<evidence type="ECO:0000313" key="1">
    <source>
        <dbReference type="EMBL" id="GFH06025.1"/>
    </source>
</evidence>
<proteinExistence type="predicted"/>